<comment type="caution">
    <text evidence="4">The sequence shown here is derived from an EMBL/GenBank/DDBJ whole genome shotgun (WGS) entry which is preliminary data.</text>
</comment>
<dbReference type="EMBL" id="LOEE01000021">
    <property type="protein sequence ID" value="KXG76848.1"/>
    <property type="molecule type" value="Genomic_DNA"/>
</dbReference>
<evidence type="ECO:0000256" key="1">
    <source>
        <dbReference type="ARBA" id="ARBA00023002"/>
    </source>
</evidence>
<name>A0A140L8H3_9FIRM</name>
<keyword evidence="1 4" id="KW-0560">Oxidoreductase</keyword>
<dbReference type="InterPro" id="IPR009014">
    <property type="entry name" value="Transketo_C/PFOR_II"/>
</dbReference>
<dbReference type="PANTHER" id="PTHR43088:SF1">
    <property type="entry name" value="SUBUNIT OF PYRUVATE:FLAVODOXIN OXIDOREDUCTASE"/>
    <property type="match status" value="1"/>
</dbReference>
<evidence type="ECO:0000313" key="5">
    <source>
        <dbReference type="Proteomes" id="UP000070456"/>
    </source>
</evidence>
<dbReference type="Pfam" id="PF01855">
    <property type="entry name" value="POR_N"/>
    <property type="match status" value="1"/>
</dbReference>
<reference evidence="4 5" key="1">
    <citation type="submission" date="2015-12" db="EMBL/GenBank/DDBJ databases">
        <title>Draft genome sequence of the thermoanaerobe Thermotalea metallivorans, an isolate from the runoff channel of the Great Artesian Basin, Australia.</title>
        <authorList>
            <person name="Patel B.K."/>
        </authorList>
    </citation>
    <scope>NUCLEOTIDE SEQUENCE [LARGE SCALE GENOMIC DNA]</scope>
    <source>
        <strain evidence="4 5">B2-1</strain>
    </source>
</reference>
<dbReference type="InterPro" id="IPR052368">
    <property type="entry name" value="2-oxoacid_oxidoreductase"/>
</dbReference>
<dbReference type="EC" id="1.2.-.-" evidence="4"/>
<dbReference type="SUPFAM" id="SSF52518">
    <property type="entry name" value="Thiamin diphosphate-binding fold (THDP-binding)"/>
    <property type="match status" value="1"/>
</dbReference>
<dbReference type="FunFam" id="3.40.50.970:FF:000022">
    <property type="entry name" value="2-oxoglutarate ferredoxin oxidoreductase alpha subunit"/>
    <property type="match status" value="1"/>
</dbReference>
<evidence type="ECO:0000259" key="3">
    <source>
        <dbReference type="Pfam" id="PF17147"/>
    </source>
</evidence>
<gene>
    <name evidence="4" type="primary">korA_1</name>
    <name evidence="4" type="ORF">AN619_08400</name>
</gene>
<dbReference type="Gene3D" id="3.40.50.970">
    <property type="match status" value="1"/>
</dbReference>
<keyword evidence="5" id="KW-1185">Reference proteome</keyword>
<dbReference type="PATRIC" id="fig|520762.4.peg.935"/>
<sequence>MKKSNVKLMQGNEACVEGAIAAGMRFYAGYPITPSTEIAEVSAQKLPRIGGKFIQMEDEIAGIAAAIGASLAGLKSMTATSGPGFSLKQENIGYAALAEIPIVIVDVQRGGPSTGLPTAPSQGDIMQAKWGTHGDHPVIALSPSSVKETFDLTIRCFNLAEKYRTPVFLMLDEVVGHMREKIEIPDASEIEVIDRLKPAPGDKNYLPYKVEEGQIVPPMAAYGDGFRFHVTGLMHDESGFPSNSSEVAHHLMTRLMKKVEDHLDDIITYEENNIEDAEIVLLSYGGTARSAKSAMKKAREKGLKVGLFRPITIWPFPEKRVKEIAKNVKAIIVAEMNYGQLVLEVERVVKGATEVYHVGKINGEVITPDEILSKVEEVK</sequence>
<dbReference type="FunFam" id="3.40.50.920:FF:000013">
    <property type="entry name" value="Ferredoxin oxidoreductase alpha subunit"/>
    <property type="match status" value="1"/>
</dbReference>
<dbReference type="CDD" id="cd07034">
    <property type="entry name" value="TPP_PYR_PFOR_IOR-alpha_like"/>
    <property type="match status" value="1"/>
</dbReference>
<evidence type="ECO:0000259" key="2">
    <source>
        <dbReference type="Pfam" id="PF01855"/>
    </source>
</evidence>
<organism evidence="4 5">
    <name type="scientific">Thermotalea metallivorans</name>
    <dbReference type="NCBI Taxonomy" id="520762"/>
    <lineage>
        <taxon>Bacteria</taxon>
        <taxon>Bacillati</taxon>
        <taxon>Bacillota</taxon>
        <taxon>Clostridia</taxon>
        <taxon>Peptostreptococcales</taxon>
        <taxon>Thermotaleaceae</taxon>
        <taxon>Thermotalea</taxon>
    </lineage>
</organism>
<dbReference type="STRING" id="520762.AN619_08400"/>
<accession>A0A140L8H3</accession>
<dbReference type="NCBIfam" id="NF006412">
    <property type="entry name" value="PRK08659.1"/>
    <property type="match status" value="1"/>
</dbReference>
<dbReference type="RefSeq" id="WP_068555214.1">
    <property type="nucleotide sequence ID" value="NZ_LOEE01000021.1"/>
</dbReference>
<dbReference type="OrthoDB" id="9794954at2"/>
<dbReference type="PANTHER" id="PTHR43088">
    <property type="entry name" value="SUBUNIT OF PYRUVATE:FLAVODOXIN OXIDOREDUCTASE-RELATED"/>
    <property type="match status" value="1"/>
</dbReference>
<feature type="domain" description="Pyruvate flavodoxin/ferredoxin oxidoreductase pyrimidine binding" evidence="2">
    <location>
        <begin position="17"/>
        <end position="245"/>
    </location>
</feature>
<dbReference type="InterPro" id="IPR002880">
    <property type="entry name" value="Pyrv_Fd/Flavodoxin_OxRdtase_N"/>
</dbReference>
<evidence type="ECO:0000313" key="4">
    <source>
        <dbReference type="EMBL" id="KXG76848.1"/>
    </source>
</evidence>
<dbReference type="Proteomes" id="UP000070456">
    <property type="component" value="Unassembled WGS sequence"/>
</dbReference>
<feature type="domain" description="Pyruvate:ferredoxin oxidoreductase core" evidence="3">
    <location>
        <begin position="277"/>
        <end position="371"/>
    </location>
</feature>
<dbReference type="InterPro" id="IPR029061">
    <property type="entry name" value="THDP-binding"/>
</dbReference>
<proteinExistence type="predicted"/>
<dbReference type="Gene3D" id="3.40.50.920">
    <property type="match status" value="1"/>
</dbReference>
<dbReference type="Pfam" id="PF17147">
    <property type="entry name" value="PFOR_II"/>
    <property type="match status" value="1"/>
</dbReference>
<dbReference type="GO" id="GO:0016491">
    <property type="term" value="F:oxidoreductase activity"/>
    <property type="evidence" value="ECO:0007669"/>
    <property type="project" value="UniProtKB-KW"/>
</dbReference>
<dbReference type="SUPFAM" id="SSF52922">
    <property type="entry name" value="TK C-terminal domain-like"/>
    <property type="match status" value="1"/>
</dbReference>
<dbReference type="InterPro" id="IPR033412">
    <property type="entry name" value="PFOR_II"/>
</dbReference>
<protein>
    <submittedName>
        <fullName evidence="4">2-oxoglutarate oxidoreductase subunit KorA</fullName>
        <ecNumber evidence="4">1.2.-.-</ecNumber>
    </submittedName>
</protein>
<dbReference type="AlphaFoldDB" id="A0A140L8H3"/>